<dbReference type="RefSeq" id="WP_119379414.1">
    <property type="nucleotide sequence ID" value="NZ_QWGB01000005.1"/>
</dbReference>
<proteinExistence type="inferred from homology"/>
<sequence>MNTNIPQVTKPGRLMAGAFVALTMTLAGCASTYGANTVSPNEIGYASQVEPGTISDVREVTIRPDNSILGAATGAVLGGLAGSELGGGDKAQTAGAVGGAVLGGLAGNELGKGMNTRRGFAYTVQLDSGRTIEVVQGADIAMYPGQRVNVTYGGGRTTVSPAQGYPRY</sequence>
<accession>A0A399R1X6</accession>
<reference evidence="10 11" key="1">
    <citation type="submission" date="2018-08" db="EMBL/GenBank/DDBJ databases">
        <title>Henriciella mobilis sp. nov., isolated from seawater.</title>
        <authorList>
            <person name="Cheng H."/>
            <person name="Wu Y.-H."/>
            <person name="Xu X.-W."/>
            <person name="Guo L.-L."/>
        </authorList>
    </citation>
    <scope>NUCLEOTIDE SEQUENCE [LARGE SCALE GENOMIC DNA]</scope>
    <source>
        <strain evidence="10 11">CCUG66934</strain>
    </source>
</reference>
<comment type="subcellular location">
    <subcellularLocation>
        <location evidence="1">Cell outer membrane</location>
        <topology evidence="1">Lipid-anchor</topology>
    </subcellularLocation>
</comment>
<evidence type="ECO:0000259" key="9">
    <source>
        <dbReference type="Pfam" id="PF05433"/>
    </source>
</evidence>
<protein>
    <recommendedName>
        <fullName evidence="3">17 kDa surface antigen</fullName>
    </recommendedName>
</protein>
<feature type="domain" description="Glycine zipper 2TM" evidence="9">
    <location>
        <begin position="69"/>
        <end position="111"/>
    </location>
</feature>
<dbReference type="Proteomes" id="UP000265431">
    <property type="component" value="Unassembled WGS sequence"/>
</dbReference>
<dbReference type="EMBL" id="QWGB01000005">
    <property type="protein sequence ID" value="RIJ24225.1"/>
    <property type="molecule type" value="Genomic_DNA"/>
</dbReference>
<feature type="chain" id="PRO_5017206445" description="17 kDa surface antigen" evidence="8">
    <location>
        <begin position="30"/>
        <end position="168"/>
    </location>
</feature>
<dbReference type="PANTHER" id="PTHR35603">
    <property type="match status" value="1"/>
</dbReference>
<keyword evidence="4 8" id="KW-0732">Signal</keyword>
<evidence type="ECO:0000256" key="2">
    <source>
        <dbReference type="ARBA" id="ARBA00008681"/>
    </source>
</evidence>
<dbReference type="OrthoDB" id="7619623at2"/>
<evidence type="ECO:0000313" key="11">
    <source>
        <dbReference type="Proteomes" id="UP000265431"/>
    </source>
</evidence>
<keyword evidence="6" id="KW-0564">Palmitate</keyword>
<evidence type="ECO:0000256" key="3">
    <source>
        <dbReference type="ARBA" id="ARBA00015281"/>
    </source>
</evidence>
<evidence type="ECO:0000313" key="10">
    <source>
        <dbReference type="EMBL" id="RIJ24225.1"/>
    </source>
</evidence>
<keyword evidence="5" id="KW-0472">Membrane</keyword>
<comment type="similarity">
    <text evidence="2">Belongs to the rickettsiale 17 kDa surface antigen family.</text>
</comment>
<dbReference type="InterPro" id="IPR008816">
    <property type="entry name" value="Gly_zipper_2TM_dom"/>
</dbReference>
<evidence type="ECO:0000256" key="4">
    <source>
        <dbReference type="ARBA" id="ARBA00022729"/>
    </source>
</evidence>
<evidence type="ECO:0000256" key="1">
    <source>
        <dbReference type="ARBA" id="ARBA00004459"/>
    </source>
</evidence>
<evidence type="ECO:0000256" key="6">
    <source>
        <dbReference type="ARBA" id="ARBA00023139"/>
    </source>
</evidence>
<keyword evidence="7" id="KW-0449">Lipoprotein</keyword>
<organism evidence="10 11">
    <name type="scientific">Henriciella barbarensis</name>
    <dbReference type="NCBI Taxonomy" id="86342"/>
    <lineage>
        <taxon>Bacteria</taxon>
        <taxon>Pseudomonadati</taxon>
        <taxon>Pseudomonadota</taxon>
        <taxon>Alphaproteobacteria</taxon>
        <taxon>Hyphomonadales</taxon>
        <taxon>Hyphomonadaceae</taxon>
        <taxon>Henriciella</taxon>
    </lineage>
</organism>
<name>A0A399R1X6_9PROT</name>
<evidence type="ECO:0000256" key="7">
    <source>
        <dbReference type="ARBA" id="ARBA00023288"/>
    </source>
</evidence>
<comment type="caution">
    <text evidence="10">The sequence shown here is derived from an EMBL/GenBank/DDBJ whole genome shotgun (WGS) entry which is preliminary data.</text>
</comment>
<keyword evidence="11" id="KW-1185">Reference proteome</keyword>
<evidence type="ECO:0000256" key="8">
    <source>
        <dbReference type="SAM" id="SignalP"/>
    </source>
</evidence>
<dbReference type="GO" id="GO:0009279">
    <property type="term" value="C:cell outer membrane"/>
    <property type="evidence" value="ECO:0007669"/>
    <property type="project" value="UniProtKB-SubCell"/>
</dbReference>
<dbReference type="Pfam" id="PF05433">
    <property type="entry name" value="Rick_17kDa_Anti"/>
    <property type="match status" value="1"/>
</dbReference>
<gene>
    <name evidence="10" type="ORF">D1224_08280</name>
</gene>
<evidence type="ECO:0000256" key="5">
    <source>
        <dbReference type="ARBA" id="ARBA00023136"/>
    </source>
</evidence>
<dbReference type="PANTHER" id="PTHR35603:SF1">
    <property type="entry name" value="OUTER MEMBRANE LIPOPROTEIN SLYB"/>
    <property type="match status" value="1"/>
</dbReference>
<dbReference type="InterPro" id="IPR051407">
    <property type="entry name" value="Bact_OM_lipoprot/Surf_antigen"/>
</dbReference>
<dbReference type="AlphaFoldDB" id="A0A399R1X6"/>
<feature type="signal peptide" evidence="8">
    <location>
        <begin position="1"/>
        <end position="29"/>
    </location>
</feature>